<sequence>MGSIPQQDDIEVLRSMPLDDDKLEIREDVCYYYIPVGASTSKLSNVLIEKKLKVRATSRNINTMLKLMELTQT</sequence>
<dbReference type="SUPFAM" id="SSF160379">
    <property type="entry name" value="SP0830-like"/>
    <property type="match status" value="1"/>
</dbReference>
<reference evidence="2" key="1">
    <citation type="journal article" date="2019" name="Int. J. Syst. Evol. Microbiol.">
        <title>The Global Catalogue of Microorganisms (GCM) 10K type strain sequencing project: providing services to taxonomists for standard genome sequencing and annotation.</title>
        <authorList>
            <consortium name="The Broad Institute Genomics Platform"/>
            <consortium name="The Broad Institute Genome Sequencing Center for Infectious Disease"/>
            <person name="Wu L."/>
            <person name="Ma J."/>
        </authorList>
    </citation>
    <scope>NUCLEOTIDE SEQUENCE [LARGE SCALE GENOMIC DNA]</scope>
    <source>
        <strain evidence="2">JCM 17858</strain>
    </source>
</reference>
<accession>A0ABP8QUH0</accession>
<evidence type="ECO:0000313" key="2">
    <source>
        <dbReference type="Proteomes" id="UP001500394"/>
    </source>
</evidence>
<comment type="caution">
    <text evidence="1">The sequence shown here is derived from an EMBL/GenBank/DDBJ whole genome shotgun (WGS) entry which is preliminary data.</text>
</comment>
<proteinExistence type="predicted"/>
<evidence type="ECO:0000313" key="1">
    <source>
        <dbReference type="EMBL" id="GAA4510379.1"/>
    </source>
</evidence>
<dbReference type="Gene3D" id="3.30.70.1260">
    <property type="entry name" value="bacterial protein sp0830 like"/>
    <property type="match status" value="1"/>
</dbReference>
<name>A0ABP8QUH0_9SPHI</name>
<keyword evidence="2" id="KW-1185">Reference proteome</keyword>
<protein>
    <submittedName>
        <fullName evidence="1">Uncharacterized protein</fullName>
    </submittedName>
</protein>
<dbReference type="Proteomes" id="UP001500394">
    <property type="component" value="Unassembled WGS sequence"/>
</dbReference>
<organism evidence="1 2">
    <name type="scientific">Sphingobacterium thermophilum</name>
    <dbReference type="NCBI Taxonomy" id="768534"/>
    <lineage>
        <taxon>Bacteria</taxon>
        <taxon>Pseudomonadati</taxon>
        <taxon>Bacteroidota</taxon>
        <taxon>Sphingobacteriia</taxon>
        <taxon>Sphingobacteriales</taxon>
        <taxon>Sphingobacteriaceae</taxon>
        <taxon>Sphingobacterium</taxon>
    </lineage>
</organism>
<gene>
    <name evidence="1" type="ORF">GCM10023173_01680</name>
</gene>
<dbReference type="EMBL" id="BAABGR010000003">
    <property type="protein sequence ID" value="GAA4510379.1"/>
    <property type="molecule type" value="Genomic_DNA"/>
</dbReference>